<feature type="region of interest" description="Disordered" evidence="4">
    <location>
        <begin position="241"/>
        <end position="266"/>
    </location>
</feature>
<dbReference type="PANTHER" id="PTHR42939:SF1">
    <property type="entry name" value="ABC TRANSPORTER ATP-BINDING PROTEIN ALBC-RELATED"/>
    <property type="match status" value="1"/>
</dbReference>
<dbReference type="SMART" id="SM00382">
    <property type="entry name" value="AAA"/>
    <property type="match status" value="1"/>
</dbReference>
<proteinExistence type="predicted"/>
<evidence type="ECO:0000256" key="3">
    <source>
        <dbReference type="ARBA" id="ARBA00022840"/>
    </source>
</evidence>
<dbReference type="InterPro" id="IPR027417">
    <property type="entry name" value="P-loop_NTPase"/>
</dbReference>
<evidence type="ECO:0000256" key="2">
    <source>
        <dbReference type="ARBA" id="ARBA00022741"/>
    </source>
</evidence>
<dbReference type="EMBL" id="REFS01000002">
    <property type="protein sequence ID" value="RMB23592.1"/>
    <property type="molecule type" value="Genomic_DNA"/>
</dbReference>
<dbReference type="InterPro" id="IPR051782">
    <property type="entry name" value="ABC_Transporter_VariousFunc"/>
</dbReference>
<dbReference type="KEGG" id="haer:DU502_04810"/>
<dbReference type="AlphaFoldDB" id="A0A3M0DP38"/>
<evidence type="ECO:0000313" key="8">
    <source>
        <dbReference type="Proteomes" id="UP000277326"/>
    </source>
</evidence>
<dbReference type="EMBL" id="CP034145">
    <property type="protein sequence ID" value="AZH24746.1"/>
    <property type="molecule type" value="Genomic_DNA"/>
</dbReference>
<organism evidence="7 8">
    <name type="scientific">Haloplanus aerogenes</name>
    <dbReference type="NCBI Taxonomy" id="660522"/>
    <lineage>
        <taxon>Archaea</taxon>
        <taxon>Methanobacteriati</taxon>
        <taxon>Methanobacteriota</taxon>
        <taxon>Stenosarchaea group</taxon>
        <taxon>Halobacteria</taxon>
        <taxon>Halobacteriales</taxon>
        <taxon>Haloferacaceae</taxon>
        <taxon>Haloplanus</taxon>
    </lineage>
</organism>
<dbReference type="InterPro" id="IPR003439">
    <property type="entry name" value="ABC_transporter-like_ATP-bd"/>
</dbReference>
<gene>
    <name evidence="7" type="ORF">ATH50_0812</name>
    <name evidence="6" type="ORF">DU502_04810</name>
</gene>
<sequence length="266" mass="28657">MPSTDIAIEATDLRKTYGSEVALDGVSFSISAGTVYGFLGPNGAGKTTTMRLLTGLSQPTSGAVRVSGTPVDDRRALAAHVGYLPETPPLYDEFSAREQLDYVADLRDIPPNRARERIDDYLDRFDLADDADRRIESYSKGMRQKTAFVQSVLHDPDVLFLDEPTSGLDPRAARRIREFVTEFADTGTTIFLSTHILPVVDAVADEIGVLFEGRLVAEGTPSEVKARAEMDEHSSLEDAFLAVTSEGAGAGDGESEHADDVTAADG</sequence>
<keyword evidence="2" id="KW-0547">Nucleotide-binding</keyword>
<reference evidence="7 8" key="1">
    <citation type="journal article" date="2015" name="Stand. Genomic Sci.">
        <title>Genomic Encyclopedia of Bacterial and Archaeal Type Strains, Phase III: the genomes of soil and plant-associated and newly described type strains.</title>
        <authorList>
            <person name="Whitman W.B."/>
            <person name="Woyke T."/>
            <person name="Klenk H.P."/>
            <person name="Zhou Y."/>
            <person name="Lilburn T.G."/>
            <person name="Beck B.J."/>
            <person name="De Vos P."/>
            <person name="Vandamme P."/>
            <person name="Eisen J.A."/>
            <person name="Garrity G."/>
            <person name="Hugenholtz P."/>
            <person name="Kyrpides N.C."/>
        </authorList>
    </citation>
    <scope>NUCLEOTIDE SEQUENCE [LARGE SCALE GENOMIC DNA]</scope>
    <source>
        <strain evidence="7 8">CGMCC 1.10124</strain>
    </source>
</reference>
<accession>A0A3M0DP38</accession>
<dbReference type="OrthoDB" id="87732at2157"/>
<dbReference type="GO" id="GO:0016887">
    <property type="term" value="F:ATP hydrolysis activity"/>
    <property type="evidence" value="ECO:0007669"/>
    <property type="project" value="InterPro"/>
</dbReference>
<dbReference type="PANTHER" id="PTHR42939">
    <property type="entry name" value="ABC TRANSPORTER ATP-BINDING PROTEIN ALBC-RELATED"/>
    <property type="match status" value="1"/>
</dbReference>
<dbReference type="Pfam" id="PF00005">
    <property type="entry name" value="ABC_tran"/>
    <property type="match status" value="1"/>
</dbReference>
<reference evidence="6 9" key="2">
    <citation type="submission" date="2018-07" db="EMBL/GenBank/DDBJ databases">
        <title>Genome sequences of Haloplanus aerogenes JCM 16430T.</title>
        <authorList>
            <person name="Kim Y.B."/>
            <person name="Roh S.W."/>
        </authorList>
    </citation>
    <scope>NUCLEOTIDE SEQUENCE [LARGE SCALE GENOMIC DNA]</scope>
    <source>
        <strain evidence="6 9">JCM 16430</strain>
    </source>
</reference>
<dbReference type="Gene3D" id="3.40.50.300">
    <property type="entry name" value="P-loop containing nucleotide triphosphate hydrolases"/>
    <property type="match status" value="1"/>
</dbReference>
<evidence type="ECO:0000313" key="6">
    <source>
        <dbReference type="EMBL" id="AZH24746.1"/>
    </source>
</evidence>
<protein>
    <submittedName>
        <fullName evidence="6">ABC transporter ATP-binding protein</fullName>
    </submittedName>
    <submittedName>
        <fullName evidence="7">ABC-2 type transport system ATP-binding protein</fullName>
    </submittedName>
</protein>
<dbReference type="PROSITE" id="PS50893">
    <property type="entry name" value="ABC_TRANSPORTER_2"/>
    <property type="match status" value="1"/>
</dbReference>
<evidence type="ECO:0000313" key="9">
    <source>
        <dbReference type="Proteomes" id="UP000282007"/>
    </source>
</evidence>
<evidence type="ECO:0000313" key="7">
    <source>
        <dbReference type="EMBL" id="RMB23592.1"/>
    </source>
</evidence>
<dbReference type="InterPro" id="IPR003593">
    <property type="entry name" value="AAA+_ATPase"/>
</dbReference>
<keyword evidence="3 7" id="KW-0067">ATP-binding</keyword>
<reference evidence="7" key="3">
    <citation type="submission" date="2018-10" db="EMBL/GenBank/DDBJ databases">
        <authorList>
            <person name="Whitman W."/>
            <person name="Huntemann M."/>
            <person name="Clum A."/>
            <person name="Pillay M."/>
            <person name="Palaniappan K."/>
            <person name="Varghese N."/>
            <person name="Mikhailova N."/>
            <person name="Stamatis D."/>
            <person name="Reddy T."/>
            <person name="Daum C."/>
            <person name="Shapiro N."/>
            <person name="Ivanova N."/>
            <person name="Kyrpides N."/>
            <person name="Woyke T."/>
        </authorList>
    </citation>
    <scope>NUCLEOTIDE SEQUENCE</scope>
    <source>
        <strain evidence="7">CGMCC 1.10124</strain>
    </source>
</reference>
<name>A0A3M0DP38_9EURY</name>
<dbReference type="GO" id="GO:0005524">
    <property type="term" value="F:ATP binding"/>
    <property type="evidence" value="ECO:0007669"/>
    <property type="project" value="UniProtKB-KW"/>
</dbReference>
<feature type="domain" description="ABC transporter" evidence="5">
    <location>
        <begin position="8"/>
        <end position="237"/>
    </location>
</feature>
<dbReference type="Proteomes" id="UP000277326">
    <property type="component" value="Unassembled WGS sequence"/>
</dbReference>
<dbReference type="GeneID" id="38470582"/>
<evidence type="ECO:0000256" key="1">
    <source>
        <dbReference type="ARBA" id="ARBA00022448"/>
    </source>
</evidence>
<keyword evidence="9" id="KW-1185">Reference proteome</keyword>
<evidence type="ECO:0000256" key="4">
    <source>
        <dbReference type="SAM" id="MobiDB-lite"/>
    </source>
</evidence>
<dbReference type="SUPFAM" id="SSF52540">
    <property type="entry name" value="P-loop containing nucleoside triphosphate hydrolases"/>
    <property type="match status" value="1"/>
</dbReference>
<keyword evidence="1" id="KW-0813">Transport</keyword>
<dbReference type="Proteomes" id="UP000282007">
    <property type="component" value="Chromosome"/>
</dbReference>
<dbReference type="RefSeq" id="WP_121919523.1">
    <property type="nucleotide sequence ID" value="NZ_CP034145.1"/>
</dbReference>
<evidence type="ECO:0000259" key="5">
    <source>
        <dbReference type="PROSITE" id="PS50893"/>
    </source>
</evidence>